<dbReference type="SUPFAM" id="SSF53187">
    <property type="entry name" value="Zn-dependent exopeptidases"/>
    <property type="match status" value="1"/>
</dbReference>
<dbReference type="Proteomes" id="UP000179076">
    <property type="component" value="Unassembled WGS sequence"/>
</dbReference>
<dbReference type="Pfam" id="PF00883">
    <property type="entry name" value="Peptidase_M17"/>
    <property type="match status" value="1"/>
</dbReference>
<evidence type="ECO:0000256" key="2">
    <source>
        <dbReference type="ARBA" id="ARBA00022438"/>
    </source>
</evidence>
<dbReference type="GO" id="GO:0070006">
    <property type="term" value="F:metalloaminopeptidase activity"/>
    <property type="evidence" value="ECO:0007669"/>
    <property type="project" value="InterPro"/>
</dbReference>
<dbReference type="EMBL" id="MFSP01000035">
    <property type="protein sequence ID" value="OGI68857.1"/>
    <property type="molecule type" value="Genomic_DNA"/>
</dbReference>
<dbReference type="AlphaFoldDB" id="A0A1F6VGS0"/>
<dbReference type="GO" id="GO:0005737">
    <property type="term" value="C:cytoplasm"/>
    <property type="evidence" value="ECO:0007669"/>
    <property type="project" value="InterPro"/>
</dbReference>
<dbReference type="PRINTS" id="PR00481">
    <property type="entry name" value="LAMNOPPTDASE"/>
</dbReference>
<keyword evidence="3" id="KW-0645">Protease</keyword>
<feature type="domain" description="Cytosol aminopeptidase" evidence="6">
    <location>
        <begin position="169"/>
        <end position="476"/>
    </location>
</feature>
<protein>
    <recommendedName>
        <fullName evidence="6">Cytosol aminopeptidase domain-containing protein</fullName>
    </recommendedName>
</protein>
<dbReference type="PANTHER" id="PTHR11963">
    <property type="entry name" value="LEUCINE AMINOPEPTIDASE-RELATED"/>
    <property type="match status" value="1"/>
</dbReference>
<dbReference type="GO" id="GO:0006508">
    <property type="term" value="P:proteolysis"/>
    <property type="evidence" value="ECO:0007669"/>
    <property type="project" value="UniProtKB-KW"/>
</dbReference>
<proteinExistence type="inferred from homology"/>
<dbReference type="Gene3D" id="3.40.630.10">
    <property type="entry name" value="Zn peptidases"/>
    <property type="match status" value="1"/>
</dbReference>
<accession>A0A1F6VGS0</accession>
<evidence type="ECO:0000259" key="6">
    <source>
        <dbReference type="Pfam" id="PF00883"/>
    </source>
</evidence>
<sequence>MESRRSELSQKELDAHTAVTLVLAPDRARLRALPYGRIIEERMQRADYKLDSGAPFITDLPNRRGTRIVLAALKPGTSAFERLTIARKLIGAQMERRSESLALATAGLDANARDAAVDALIAAALAAHFELPNFKSAPDKTRRLKRLVVYGPLSESARARTIAAALGNNLARYLTALPPNELTPDRYRREAQKLARACGWRTRFLDLKKLQRLGAGAFIAVAQGSPNPDAGILHLRYTPRRRSKRAPLALVGKGICFDTGGTNLKSAKHMHGMHEDMQGSAVALGTLLALSELKVDYPVDCWLALAQNHIGPKAYRQNEVIKSASGTTIEIVHTDAEGRMVLADTLTLAARAKPRLIIDYATLTGSCIGALGTRMSGVLTNRRQWLSALIDAGEDSGERVWPFPLANDYDELLKSDIADVKQCTVESDADQILAALFLQRFVPKDIGWVHVDLASGNNKGGLAHVPTDITGFGVRFALSLLLDRKLGA</sequence>
<keyword evidence="4" id="KW-0378">Hydrolase</keyword>
<dbReference type="InterPro" id="IPR011356">
    <property type="entry name" value="Leucine_aapep/pepB"/>
</dbReference>
<dbReference type="CDD" id="cd00433">
    <property type="entry name" value="Peptidase_M17"/>
    <property type="match status" value="1"/>
</dbReference>
<dbReference type="InterPro" id="IPR000819">
    <property type="entry name" value="Peptidase_M17_C"/>
</dbReference>
<evidence type="ECO:0000256" key="3">
    <source>
        <dbReference type="ARBA" id="ARBA00022670"/>
    </source>
</evidence>
<keyword evidence="2" id="KW-0031">Aminopeptidase</keyword>
<evidence type="ECO:0000256" key="1">
    <source>
        <dbReference type="ARBA" id="ARBA00009528"/>
    </source>
</evidence>
<evidence type="ECO:0000256" key="5">
    <source>
        <dbReference type="ARBA" id="ARBA00023211"/>
    </source>
</evidence>
<name>A0A1F6VGS0_9PROT</name>
<evidence type="ECO:0000313" key="7">
    <source>
        <dbReference type="EMBL" id="OGI68857.1"/>
    </source>
</evidence>
<reference evidence="7 8" key="1">
    <citation type="journal article" date="2016" name="Nat. Commun.">
        <title>Thousands of microbial genomes shed light on interconnected biogeochemical processes in an aquifer system.</title>
        <authorList>
            <person name="Anantharaman K."/>
            <person name="Brown C.T."/>
            <person name="Hug L.A."/>
            <person name="Sharon I."/>
            <person name="Castelle C.J."/>
            <person name="Probst A.J."/>
            <person name="Thomas B.C."/>
            <person name="Singh A."/>
            <person name="Wilkins M.J."/>
            <person name="Karaoz U."/>
            <person name="Brodie E.L."/>
            <person name="Williams K.H."/>
            <person name="Hubbard S.S."/>
            <person name="Banfield J.F."/>
        </authorList>
    </citation>
    <scope>NUCLEOTIDE SEQUENCE [LARGE SCALE GENOMIC DNA]</scope>
</reference>
<evidence type="ECO:0000313" key="8">
    <source>
        <dbReference type="Proteomes" id="UP000179076"/>
    </source>
</evidence>
<comment type="similarity">
    <text evidence="1">Belongs to the peptidase M17 family.</text>
</comment>
<gene>
    <name evidence="7" type="ORF">A2W18_10175</name>
</gene>
<comment type="caution">
    <text evidence="7">The sequence shown here is derived from an EMBL/GenBank/DDBJ whole genome shotgun (WGS) entry which is preliminary data.</text>
</comment>
<evidence type="ECO:0000256" key="4">
    <source>
        <dbReference type="ARBA" id="ARBA00022801"/>
    </source>
</evidence>
<organism evidence="7 8">
    <name type="scientific">Candidatus Muproteobacteria bacterium RBG_16_60_9</name>
    <dbReference type="NCBI Taxonomy" id="1817755"/>
    <lineage>
        <taxon>Bacteria</taxon>
        <taxon>Pseudomonadati</taxon>
        <taxon>Pseudomonadota</taxon>
        <taxon>Candidatus Muproteobacteria</taxon>
    </lineage>
</organism>
<keyword evidence="5" id="KW-0464">Manganese</keyword>
<dbReference type="PANTHER" id="PTHR11963:SF23">
    <property type="entry name" value="CYTOSOL AMINOPEPTIDASE"/>
    <property type="match status" value="1"/>
</dbReference>
<dbReference type="GO" id="GO:0030145">
    <property type="term" value="F:manganese ion binding"/>
    <property type="evidence" value="ECO:0007669"/>
    <property type="project" value="InterPro"/>
</dbReference>